<dbReference type="PANTHER" id="PTHR43649:SF33">
    <property type="entry name" value="POLYGALACTURONAN_RHAMNOGALACTURONAN-BINDING PROTEIN YTCQ"/>
    <property type="match status" value="1"/>
</dbReference>
<evidence type="ECO:0000256" key="5">
    <source>
        <dbReference type="ARBA" id="ARBA00023288"/>
    </source>
</evidence>
<comment type="caution">
    <text evidence="6">The sequence shown here is derived from an EMBL/GenBank/DDBJ whole genome shotgun (WGS) entry which is preliminary data.</text>
</comment>
<evidence type="ECO:0000256" key="2">
    <source>
        <dbReference type="ARBA" id="ARBA00022729"/>
    </source>
</evidence>
<dbReference type="RefSeq" id="WP_242711720.1">
    <property type="nucleotide sequence ID" value="NZ_JALDAX010000011.1"/>
</dbReference>
<dbReference type="SUPFAM" id="SSF53850">
    <property type="entry name" value="Periplasmic binding protein-like II"/>
    <property type="match status" value="1"/>
</dbReference>
<keyword evidence="1" id="KW-1003">Cell membrane</keyword>
<proteinExistence type="predicted"/>
<dbReference type="InterPro" id="IPR006311">
    <property type="entry name" value="TAT_signal"/>
</dbReference>
<accession>A0ABS9XN82</accession>
<keyword evidence="5" id="KW-0449">Lipoprotein</keyword>
<dbReference type="EMBL" id="JALDAX010000011">
    <property type="protein sequence ID" value="MCI3243540.1"/>
    <property type="molecule type" value="Genomic_DNA"/>
</dbReference>
<keyword evidence="2" id="KW-0732">Signal</keyword>
<evidence type="ECO:0000256" key="3">
    <source>
        <dbReference type="ARBA" id="ARBA00023136"/>
    </source>
</evidence>
<keyword evidence="4" id="KW-0564">Palmitate</keyword>
<evidence type="ECO:0000313" key="6">
    <source>
        <dbReference type="EMBL" id="MCI3243540.1"/>
    </source>
</evidence>
<dbReference type="Pfam" id="PF01547">
    <property type="entry name" value="SBP_bac_1"/>
    <property type="match status" value="1"/>
</dbReference>
<dbReference type="Gene3D" id="3.40.190.10">
    <property type="entry name" value="Periplasmic binding protein-like II"/>
    <property type="match status" value="2"/>
</dbReference>
<reference evidence="6" key="1">
    <citation type="submission" date="2022-03" db="EMBL/GenBank/DDBJ databases">
        <title>Streptomyces 7R015 and 7R016 isolated from Barleria lupulina in Thailand.</title>
        <authorList>
            <person name="Kanchanasin P."/>
            <person name="Phongsopitanun W."/>
            <person name="Tanasupawat S."/>
        </authorList>
    </citation>
    <scope>NUCLEOTIDE SEQUENCE</scope>
    <source>
        <strain evidence="6">7R016</strain>
    </source>
</reference>
<evidence type="ECO:0000256" key="1">
    <source>
        <dbReference type="ARBA" id="ARBA00022475"/>
    </source>
</evidence>
<keyword evidence="7" id="KW-1185">Reference proteome</keyword>
<dbReference type="Proteomes" id="UP001165270">
    <property type="component" value="Unassembled WGS sequence"/>
</dbReference>
<organism evidence="6 7">
    <name type="scientific">Streptomyces spinosisporus</name>
    <dbReference type="NCBI Taxonomy" id="2927582"/>
    <lineage>
        <taxon>Bacteria</taxon>
        <taxon>Bacillati</taxon>
        <taxon>Actinomycetota</taxon>
        <taxon>Actinomycetes</taxon>
        <taxon>Kitasatosporales</taxon>
        <taxon>Streptomycetaceae</taxon>
        <taxon>Streptomyces</taxon>
    </lineage>
</organism>
<dbReference type="PANTHER" id="PTHR43649">
    <property type="entry name" value="ARABINOSE-BINDING PROTEIN-RELATED"/>
    <property type="match status" value="1"/>
</dbReference>
<protein>
    <submittedName>
        <fullName evidence="6">Extracellular solute-binding protein</fullName>
    </submittedName>
</protein>
<dbReference type="InterPro" id="IPR050490">
    <property type="entry name" value="Bact_solute-bd_prot1"/>
</dbReference>
<evidence type="ECO:0000256" key="4">
    <source>
        <dbReference type="ARBA" id="ARBA00023139"/>
    </source>
</evidence>
<evidence type="ECO:0000313" key="7">
    <source>
        <dbReference type="Proteomes" id="UP001165270"/>
    </source>
</evidence>
<keyword evidence="3" id="KW-0472">Membrane</keyword>
<dbReference type="InterPro" id="IPR006059">
    <property type="entry name" value="SBP"/>
</dbReference>
<name>A0ABS9XN82_9ACTN</name>
<gene>
    <name evidence="6" type="ORF">MQN93_27845</name>
</gene>
<sequence>MTIRPGRPTTRGTARLSRRRFVAAAGTGTALGTLGLGGCANTGPEGSTTTIRFYEQKQEVIAYFDKLLRRFEKRRPGVRVDHDDTVIIAPQFVRDAPADVGCFNNNLELARYIERGVLSDLSDRPASKHIRKSIATLAERYATYPGRTSVLPYSLAAAGVIYNKRIFAKHQLPVPTTWSELLDVCKELQAAKVTPIYATNKDTWTIWQGLFDYCAGGLVDTASFYARLQEQGTDVGPHSPVSFQKNFATAMERARTLTRFYNRDAATRSYSDGNLAFGKGQAAMYLQGPWALTQIAAVDPHLELGTFPLPVTDRARDRKARVNIDLALWIPTGARHPDLAAELVDFLMQPEIIDAYNRDNLAYGVTEDAPAATDPRLSGLQPYVDSSAFYLGAGTFVPNSIPLGNYLQSAVATGDFEAMLKRLDSDWRRFAIRSSATSH</sequence>
<dbReference type="PROSITE" id="PS51318">
    <property type="entry name" value="TAT"/>
    <property type="match status" value="1"/>
</dbReference>